<dbReference type="InterPro" id="IPR012340">
    <property type="entry name" value="NA-bd_OB-fold"/>
</dbReference>
<evidence type="ECO:0000313" key="7">
    <source>
        <dbReference type="EMBL" id="MBP1856209.1"/>
    </source>
</evidence>
<dbReference type="RefSeq" id="WP_209457544.1">
    <property type="nucleotide sequence ID" value="NZ_BAAACS010000017.1"/>
</dbReference>
<evidence type="ECO:0000256" key="5">
    <source>
        <dbReference type="ARBA" id="ARBA00022884"/>
    </source>
</evidence>
<keyword evidence="2" id="KW-0479">Metal-binding</keyword>
<dbReference type="Proteomes" id="UP000767291">
    <property type="component" value="Unassembled WGS sequence"/>
</dbReference>
<keyword evidence="5" id="KW-0694">RNA-binding</keyword>
<keyword evidence="4" id="KW-0460">Magnesium</keyword>
<proteinExistence type="predicted"/>
<dbReference type="InterPro" id="IPR004659">
    <property type="entry name" value="RNase_E/G"/>
</dbReference>
<sequence length="469" mass="53768">MKSIIIETLTTSQKTAVTSDNKLLDFFIDDNDCEKKVSNIYRGVVKKVLNGIDACFVDIGLEKLAYLQLDNDTEIKSGSDVLVQVNKEEVGTKGAKLNLEISIAGRYLVYIPANTRVTMSSKIRDEKEIVRLKKLVKETNVENLGLIIRTEAQGCTIEDLQKDICELKYKYSEILKEYKLGIGPKLLYKSESSAVKYINDNLSEEIEKIVTDNADTYEEIKAKLKSIDKKFIEKLVLEEDENVFELHRVDDKINKLFDKKVWLKSGGYIIVDRTEAMTVVDVNTGKFTKSAKLSDTILKTNLEAASEIAYQLRIRDISGIVVIDFIDMKSSKEKHEVLRVLDESLKNDRRKSEVLGMTRLGLVEVARRREKSSIDSFYLMDCETCNSSNSLKSVKYVIDKIEREIRRTKKHTVYRDVSVEINSSVFRVITEEYLNIIENISKKYSIKITVLENHKIDHENIHLVFNKNS</sequence>
<gene>
    <name evidence="7" type="ORF">J2Z43_002657</name>
</gene>
<dbReference type="GO" id="GO:0016787">
    <property type="term" value="F:hydrolase activity"/>
    <property type="evidence" value="ECO:0007669"/>
    <property type="project" value="UniProtKB-KW"/>
</dbReference>
<name>A0ABS4EE57_9FIRM</name>
<dbReference type="Gene3D" id="2.40.50.140">
    <property type="entry name" value="Nucleic acid-binding proteins"/>
    <property type="match status" value="1"/>
</dbReference>
<organism evidence="7 8">
    <name type="scientific">Metaclostridioides mangenotii</name>
    <dbReference type="NCBI Taxonomy" id="1540"/>
    <lineage>
        <taxon>Bacteria</taxon>
        <taxon>Bacillati</taxon>
        <taxon>Bacillota</taxon>
        <taxon>Clostridia</taxon>
        <taxon>Peptostreptococcales</taxon>
        <taxon>Peptostreptococcaceae</taxon>
        <taxon>Metaclostridioides</taxon>
    </lineage>
</organism>
<comment type="cofactor">
    <cofactor evidence="1">
        <name>Mg(2+)</name>
        <dbReference type="ChEBI" id="CHEBI:18420"/>
    </cofactor>
</comment>
<dbReference type="EC" id="3.1.26.-" evidence="7"/>
<dbReference type="EMBL" id="JAGGJX010000007">
    <property type="protein sequence ID" value="MBP1856209.1"/>
    <property type="molecule type" value="Genomic_DNA"/>
</dbReference>
<keyword evidence="8" id="KW-1185">Reference proteome</keyword>
<dbReference type="PANTHER" id="PTHR30001">
    <property type="entry name" value="RIBONUCLEASE"/>
    <property type="match status" value="1"/>
</dbReference>
<comment type="caution">
    <text evidence="7">The sequence shown here is derived from an EMBL/GenBank/DDBJ whole genome shotgun (WGS) entry which is preliminary data.</text>
</comment>
<dbReference type="NCBIfam" id="TIGR00757">
    <property type="entry name" value="RNaseEG"/>
    <property type="match status" value="1"/>
</dbReference>
<evidence type="ECO:0000256" key="4">
    <source>
        <dbReference type="ARBA" id="ARBA00022842"/>
    </source>
</evidence>
<reference evidence="7 8" key="1">
    <citation type="submission" date="2021-03" db="EMBL/GenBank/DDBJ databases">
        <title>Genomic Encyclopedia of Type Strains, Phase IV (KMG-IV): sequencing the most valuable type-strain genomes for metagenomic binning, comparative biology and taxonomic classification.</title>
        <authorList>
            <person name="Goeker M."/>
        </authorList>
    </citation>
    <scope>NUCLEOTIDE SEQUENCE [LARGE SCALE GENOMIC DNA]</scope>
    <source>
        <strain evidence="7 8">DSM 1289</strain>
    </source>
</reference>
<evidence type="ECO:0000256" key="2">
    <source>
        <dbReference type="ARBA" id="ARBA00022723"/>
    </source>
</evidence>
<dbReference type="CDD" id="cd04453">
    <property type="entry name" value="S1_RNase_E"/>
    <property type="match status" value="1"/>
</dbReference>
<protein>
    <submittedName>
        <fullName evidence="7">Ribonuclease G</fullName>
        <ecNumber evidence="7">3.1.26.-</ecNumber>
    </submittedName>
</protein>
<keyword evidence="3 7" id="KW-0378">Hydrolase</keyword>
<dbReference type="InterPro" id="IPR019307">
    <property type="entry name" value="RNA-bd_AU-1/RNase_E/G"/>
</dbReference>
<accession>A0ABS4EE57</accession>
<evidence type="ECO:0000313" key="8">
    <source>
        <dbReference type="Proteomes" id="UP000767291"/>
    </source>
</evidence>
<evidence type="ECO:0000259" key="6">
    <source>
        <dbReference type="Pfam" id="PF10150"/>
    </source>
</evidence>
<evidence type="ECO:0000256" key="3">
    <source>
        <dbReference type="ARBA" id="ARBA00022801"/>
    </source>
</evidence>
<evidence type="ECO:0000256" key="1">
    <source>
        <dbReference type="ARBA" id="ARBA00001946"/>
    </source>
</evidence>
<dbReference type="SUPFAM" id="SSF50249">
    <property type="entry name" value="Nucleic acid-binding proteins"/>
    <property type="match status" value="1"/>
</dbReference>
<dbReference type="PANTHER" id="PTHR30001:SF0">
    <property type="entry name" value="RIBONUCLEASE G"/>
    <property type="match status" value="1"/>
</dbReference>
<dbReference type="Pfam" id="PF10150">
    <property type="entry name" value="RNase_E_G"/>
    <property type="match status" value="1"/>
</dbReference>
<feature type="domain" description="RNA-binding protein AU-1/Ribonuclease E/G" evidence="6">
    <location>
        <begin position="102"/>
        <end position="369"/>
    </location>
</feature>
<dbReference type="Gene3D" id="3.40.1260.20">
    <property type="entry name" value="Ribonuclease E, catalytic domain"/>
    <property type="match status" value="1"/>
</dbReference>